<dbReference type="InterPro" id="IPR008207">
    <property type="entry name" value="Sig_transdc_His_kin_Hpt_dom"/>
</dbReference>
<dbReference type="Pfam" id="PF01627">
    <property type="entry name" value="Hpt"/>
    <property type="match status" value="1"/>
</dbReference>
<dbReference type="GO" id="GO:0000160">
    <property type="term" value="P:phosphorelay signal transduction system"/>
    <property type="evidence" value="ECO:0007669"/>
    <property type="project" value="UniProtKB-KW"/>
</dbReference>
<dbReference type="AlphaFoldDB" id="A0A4R2PQ51"/>
<dbReference type="SUPFAM" id="SSF47226">
    <property type="entry name" value="Histidine-containing phosphotransfer domain, HPT domain"/>
    <property type="match status" value="1"/>
</dbReference>
<dbReference type="InterPro" id="IPR036641">
    <property type="entry name" value="HPT_dom_sf"/>
</dbReference>
<dbReference type="RefSeq" id="WP_165878712.1">
    <property type="nucleotide sequence ID" value="NZ_JACIGF010000002.1"/>
</dbReference>
<evidence type="ECO:0000256" key="1">
    <source>
        <dbReference type="ARBA" id="ARBA00023012"/>
    </source>
</evidence>
<sequence>MSDDTAAPPPIDRTHFWSAVFNDHTLAGQILAAFIESGDESMASLRAADSYRAFKSAAHRLKGTARSVGARSLARQAELAELARDAPEGPRAMRALDALERHWLAARTDAGALAADLS</sequence>
<proteinExistence type="predicted"/>
<evidence type="ECO:0000313" key="3">
    <source>
        <dbReference type="EMBL" id="TCP37912.1"/>
    </source>
</evidence>
<reference evidence="3 4" key="1">
    <citation type="submission" date="2019-03" db="EMBL/GenBank/DDBJ databases">
        <title>Genomic Encyclopedia of Type Strains, Phase IV (KMG-IV): sequencing the most valuable type-strain genomes for metagenomic binning, comparative biology and taxonomic classification.</title>
        <authorList>
            <person name="Goeker M."/>
        </authorList>
    </citation>
    <scope>NUCLEOTIDE SEQUENCE [LARGE SCALE GENOMIC DNA]</scope>
    <source>
        <strain evidence="3 4">DSM 2132</strain>
    </source>
</reference>
<dbReference type="Proteomes" id="UP000295399">
    <property type="component" value="Unassembled WGS sequence"/>
</dbReference>
<evidence type="ECO:0000259" key="2">
    <source>
        <dbReference type="Pfam" id="PF01627"/>
    </source>
</evidence>
<organism evidence="3 4">
    <name type="scientific">Rhodothalassium salexigens DSM 2132</name>
    <dbReference type="NCBI Taxonomy" id="1188247"/>
    <lineage>
        <taxon>Bacteria</taxon>
        <taxon>Pseudomonadati</taxon>
        <taxon>Pseudomonadota</taxon>
        <taxon>Alphaproteobacteria</taxon>
        <taxon>Rhodothalassiales</taxon>
        <taxon>Rhodothalassiaceae</taxon>
        <taxon>Rhodothalassium</taxon>
    </lineage>
</organism>
<feature type="domain" description="HPt" evidence="2">
    <location>
        <begin position="29"/>
        <end position="100"/>
    </location>
</feature>
<gene>
    <name evidence="3" type="ORF">EV659_102321</name>
</gene>
<keyword evidence="4" id="KW-1185">Reference proteome</keyword>
<accession>A0A4R2PQ51</accession>
<dbReference type="GO" id="GO:0004672">
    <property type="term" value="F:protein kinase activity"/>
    <property type="evidence" value="ECO:0007669"/>
    <property type="project" value="UniProtKB-ARBA"/>
</dbReference>
<keyword evidence="1" id="KW-0902">Two-component regulatory system</keyword>
<evidence type="ECO:0000313" key="4">
    <source>
        <dbReference type="Proteomes" id="UP000295399"/>
    </source>
</evidence>
<protein>
    <submittedName>
        <fullName evidence="3">HPt (Histidine-containing phosphotransfer) domain-containing protein</fullName>
    </submittedName>
</protein>
<comment type="caution">
    <text evidence="3">The sequence shown here is derived from an EMBL/GenBank/DDBJ whole genome shotgun (WGS) entry which is preliminary data.</text>
</comment>
<dbReference type="EMBL" id="SLXO01000002">
    <property type="protein sequence ID" value="TCP37912.1"/>
    <property type="molecule type" value="Genomic_DNA"/>
</dbReference>
<dbReference type="InParanoid" id="A0A4R2PQ51"/>
<name>A0A4R2PQ51_RHOSA</name>
<dbReference type="Gene3D" id="1.20.120.160">
    <property type="entry name" value="HPT domain"/>
    <property type="match status" value="1"/>
</dbReference>